<accession>A0A2G9V736</accession>
<feature type="region of interest" description="Disordered" evidence="1">
    <location>
        <begin position="97"/>
        <end position="143"/>
    </location>
</feature>
<dbReference type="Proteomes" id="UP000230423">
    <property type="component" value="Unassembled WGS sequence"/>
</dbReference>
<dbReference type="AlphaFoldDB" id="A0A2G9V736"/>
<organism evidence="2 3">
    <name type="scientific">Teladorsagia circumcincta</name>
    <name type="common">Brown stomach worm</name>
    <name type="synonym">Ostertagia circumcincta</name>
    <dbReference type="NCBI Taxonomy" id="45464"/>
    <lineage>
        <taxon>Eukaryota</taxon>
        <taxon>Metazoa</taxon>
        <taxon>Ecdysozoa</taxon>
        <taxon>Nematoda</taxon>
        <taxon>Chromadorea</taxon>
        <taxon>Rhabditida</taxon>
        <taxon>Rhabditina</taxon>
        <taxon>Rhabditomorpha</taxon>
        <taxon>Strongyloidea</taxon>
        <taxon>Trichostrongylidae</taxon>
        <taxon>Teladorsagia</taxon>
    </lineage>
</organism>
<feature type="compositionally biased region" description="Basic and acidic residues" evidence="1">
    <location>
        <begin position="97"/>
        <end position="109"/>
    </location>
</feature>
<evidence type="ECO:0000256" key="1">
    <source>
        <dbReference type="SAM" id="MobiDB-lite"/>
    </source>
</evidence>
<dbReference type="EMBL" id="KZ344994">
    <property type="protein sequence ID" value="PIO77540.1"/>
    <property type="molecule type" value="Genomic_DNA"/>
</dbReference>
<reference evidence="2 3" key="1">
    <citation type="submission" date="2015-09" db="EMBL/GenBank/DDBJ databases">
        <title>Draft genome of the parasitic nematode Teladorsagia circumcincta isolate WARC Sus (inbred).</title>
        <authorList>
            <person name="Mitreva M."/>
        </authorList>
    </citation>
    <scope>NUCLEOTIDE SEQUENCE [LARGE SCALE GENOMIC DNA]</scope>
    <source>
        <strain evidence="2 3">S</strain>
    </source>
</reference>
<keyword evidence="3" id="KW-1185">Reference proteome</keyword>
<sequence>MKRLDPDIKFAGLVIRTAVMEKDGVSVEAVILYGKWALTHEPTKFHVVHQMGLKLFEGPELDEFLVKWARLLQGAVSETEEEKECFEATDFESKVIEDASPVKHEKECSCESEIQQSAEKKKMRKRKTQQRNPNEGGKLLKAN</sequence>
<evidence type="ECO:0000313" key="2">
    <source>
        <dbReference type="EMBL" id="PIO77540.1"/>
    </source>
</evidence>
<evidence type="ECO:0000313" key="3">
    <source>
        <dbReference type="Proteomes" id="UP000230423"/>
    </source>
</evidence>
<protein>
    <submittedName>
        <fullName evidence="2">Uncharacterized protein</fullName>
    </submittedName>
</protein>
<name>A0A2G9V736_TELCI</name>
<proteinExistence type="predicted"/>
<gene>
    <name evidence="2" type="ORF">TELCIR_00355</name>
</gene>
<dbReference type="OrthoDB" id="5850785at2759"/>